<organism evidence="1">
    <name type="scientific">Herbaspirillum huttiense subsp. nephrolepidis</name>
    <dbReference type="NCBI Taxonomy" id="3075126"/>
    <lineage>
        <taxon>Bacteria</taxon>
        <taxon>Pseudomonadati</taxon>
        <taxon>Pseudomonadota</taxon>
        <taxon>Betaproteobacteria</taxon>
        <taxon>Burkholderiales</taxon>
        <taxon>Oxalobacteraceae</taxon>
        <taxon>Herbaspirillum</taxon>
    </lineage>
</organism>
<dbReference type="AlphaFoldDB" id="A0AAE4GFS3"/>
<comment type="caution">
    <text evidence="1">The sequence shown here is derived from an EMBL/GenBank/DDBJ whole genome shotgun (WGS) entry which is preliminary data.</text>
</comment>
<accession>A0AAE4GFS3</accession>
<protein>
    <submittedName>
        <fullName evidence="1">Uncharacterized protein</fullName>
    </submittedName>
</protein>
<proteinExistence type="predicted"/>
<dbReference type="EMBL" id="JAVRAA010000025">
    <property type="protein sequence ID" value="MDT0340643.1"/>
    <property type="molecule type" value="Genomic_DNA"/>
</dbReference>
<evidence type="ECO:0000313" key="1">
    <source>
        <dbReference type="EMBL" id="MDT0340643.1"/>
    </source>
</evidence>
<sequence>MSRAYTPEEARQNLLQHIKHLSEYWARLPGKTPAERCDGLAFSILNIFDGCSGGMPAFDLIPSPHADDKEFYQSQGENWYEPVVINDCMLHELFDIGQKGGA</sequence>
<name>A0AAE4GFS3_9BURK</name>
<dbReference type="RefSeq" id="WP_310839000.1">
    <property type="nucleotide sequence ID" value="NZ_JAVLSM010000024.1"/>
</dbReference>
<gene>
    <name evidence="1" type="ORF">RJN63_27690</name>
</gene>
<reference evidence="1" key="1">
    <citation type="submission" date="2023-02" db="EMBL/GenBank/DDBJ databases">
        <title>Description of Herbaspirillum huttiense subsp. nephrolepsisexaltata and Herbaspirillum huttiense subsp. lycopersicon.</title>
        <authorList>
            <person name="Poudel M."/>
            <person name="Sharma A."/>
            <person name="Goss E."/>
            <person name="Tapia J.H."/>
            <person name="Harmon C.M."/>
            <person name="Jones J.B."/>
        </authorList>
    </citation>
    <scope>NUCLEOTIDE SEQUENCE</scope>
    <source>
        <strain evidence="1">NC40101</strain>
    </source>
</reference>